<evidence type="ECO:0000313" key="9">
    <source>
        <dbReference type="EMBL" id="KFK32372.1"/>
    </source>
</evidence>
<dbReference type="Pfam" id="PF00537">
    <property type="entry name" value="Toxin_3"/>
    <property type="match status" value="1"/>
</dbReference>
<sequence length="117" mass="12954">MGMATKSVSTLAIFFILFLVIFEVPETKAEDRKCLKEYGGNVGYSYCAPRRSPTFCYMNCVMNKGAKSGICRWGDAGPRDVKCLCDYCGDNSGSERKMGMSSSKRVKTILSNSPEFN</sequence>
<evidence type="ECO:0000256" key="4">
    <source>
        <dbReference type="ARBA" id="ARBA00022577"/>
    </source>
</evidence>
<feature type="region of interest" description="Disordered" evidence="6">
    <location>
        <begin position="94"/>
        <end position="117"/>
    </location>
</feature>
<evidence type="ECO:0000259" key="8">
    <source>
        <dbReference type="SMART" id="SM00505"/>
    </source>
</evidence>
<feature type="signal peptide" evidence="7">
    <location>
        <begin position="1"/>
        <end position="29"/>
    </location>
</feature>
<dbReference type="AlphaFoldDB" id="A0A087GR70"/>
<evidence type="ECO:0000256" key="1">
    <source>
        <dbReference type="ARBA" id="ARBA00004613"/>
    </source>
</evidence>
<dbReference type="InterPro" id="IPR002061">
    <property type="entry name" value="Scorpion_toxinL/defensin"/>
</dbReference>
<dbReference type="OrthoDB" id="1052518at2759"/>
<dbReference type="OMA" id="GKCIWGQ"/>
<organism evidence="9 10">
    <name type="scientific">Arabis alpina</name>
    <name type="common">Alpine rock-cress</name>
    <dbReference type="NCBI Taxonomy" id="50452"/>
    <lineage>
        <taxon>Eukaryota</taxon>
        <taxon>Viridiplantae</taxon>
        <taxon>Streptophyta</taxon>
        <taxon>Embryophyta</taxon>
        <taxon>Tracheophyta</taxon>
        <taxon>Spermatophyta</taxon>
        <taxon>Magnoliopsida</taxon>
        <taxon>eudicotyledons</taxon>
        <taxon>Gunneridae</taxon>
        <taxon>Pentapetalae</taxon>
        <taxon>rosids</taxon>
        <taxon>malvids</taxon>
        <taxon>Brassicales</taxon>
        <taxon>Brassicaceae</taxon>
        <taxon>Arabideae</taxon>
        <taxon>Arabis</taxon>
    </lineage>
</organism>
<feature type="domain" description="Knottins-like" evidence="8">
    <location>
        <begin position="33"/>
        <end position="88"/>
    </location>
</feature>
<dbReference type="InterPro" id="IPR003614">
    <property type="entry name" value="Knottins"/>
</dbReference>
<keyword evidence="7" id="KW-0732">Signal</keyword>
<keyword evidence="10" id="KW-1185">Reference proteome</keyword>
<dbReference type="GO" id="GO:0050832">
    <property type="term" value="P:defense response to fungus"/>
    <property type="evidence" value="ECO:0007669"/>
    <property type="project" value="UniProtKB-KW"/>
</dbReference>
<evidence type="ECO:0000256" key="7">
    <source>
        <dbReference type="SAM" id="SignalP"/>
    </source>
</evidence>
<dbReference type="SUPFAM" id="SSF57095">
    <property type="entry name" value="Scorpion toxin-like"/>
    <property type="match status" value="1"/>
</dbReference>
<comment type="similarity">
    <text evidence="5">Belongs to the DEFL family. Protease inhibitor I18 (RTI/MTI-2) subfamily.</text>
</comment>
<dbReference type="EMBL" id="CM002874">
    <property type="protein sequence ID" value="KFK32372.1"/>
    <property type="molecule type" value="Genomic_DNA"/>
</dbReference>
<protein>
    <recommendedName>
        <fullName evidence="8">Knottins-like domain-containing protein</fullName>
    </recommendedName>
</protein>
<keyword evidence="4" id="KW-0295">Fungicide</keyword>
<dbReference type="GO" id="GO:0005576">
    <property type="term" value="C:extracellular region"/>
    <property type="evidence" value="ECO:0007669"/>
    <property type="project" value="UniProtKB-SubCell"/>
</dbReference>
<dbReference type="GO" id="GO:0019871">
    <property type="term" value="F:sodium channel inhibitor activity"/>
    <property type="evidence" value="ECO:0007669"/>
    <property type="project" value="InterPro"/>
</dbReference>
<evidence type="ECO:0000256" key="6">
    <source>
        <dbReference type="SAM" id="MobiDB-lite"/>
    </source>
</evidence>
<dbReference type="SMART" id="SM00505">
    <property type="entry name" value="Knot1"/>
    <property type="match status" value="1"/>
</dbReference>
<name>A0A087GR70_ARAAL</name>
<reference evidence="10" key="1">
    <citation type="journal article" date="2015" name="Nat. Plants">
        <title>Genome expansion of Arabis alpina linked with retrotransposition and reduced symmetric DNA methylation.</title>
        <authorList>
            <person name="Willing E.M."/>
            <person name="Rawat V."/>
            <person name="Mandakova T."/>
            <person name="Maumus F."/>
            <person name="James G.V."/>
            <person name="Nordstroem K.J."/>
            <person name="Becker C."/>
            <person name="Warthmann N."/>
            <person name="Chica C."/>
            <person name="Szarzynska B."/>
            <person name="Zytnicki M."/>
            <person name="Albani M.C."/>
            <person name="Kiefer C."/>
            <person name="Bergonzi S."/>
            <person name="Castaings L."/>
            <person name="Mateos J.L."/>
            <person name="Berns M.C."/>
            <person name="Bujdoso N."/>
            <person name="Piofczyk T."/>
            <person name="de Lorenzo L."/>
            <person name="Barrero-Sicilia C."/>
            <person name="Mateos I."/>
            <person name="Piednoel M."/>
            <person name="Hagmann J."/>
            <person name="Chen-Min-Tao R."/>
            <person name="Iglesias-Fernandez R."/>
            <person name="Schuster S.C."/>
            <person name="Alonso-Blanco C."/>
            <person name="Roudier F."/>
            <person name="Carbonero P."/>
            <person name="Paz-Ares J."/>
            <person name="Davis S.J."/>
            <person name="Pecinka A."/>
            <person name="Quesneville H."/>
            <person name="Colot V."/>
            <person name="Lysak M.A."/>
            <person name="Weigel D."/>
            <person name="Coupland G."/>
            <person name="Schneeberger K."/>
        </authorList>
    </citation>
    <scope>NUCLEOTIDE SEQUENCE [LARGE SCALE GENOMIC DNA]</scope>
    <source>
        <strain evidence="10">cv. Pajares</strain>
    </source>
</reference>
<evidence type="ECO:0000256" key="2">
    <source>
        <dbReference type="ARBA" id="ARBA00022525"/>
    </source>
</evidence>
<dbReference type="InterPro" id="IPR036574">
    <property type="entry name" value="Scorpion_toxin-like_sf"/>
</dbReference>
<keyword evidence="2" id="KW-0964">Secreted</keyword>
<dbReference type="Gene3D" id="3.30.30.10">
    <property type="entry name" value="Knottin, scorpion toxin-like"/>
    <property type="match status" value="1"/>
</dbReference>
<feature type="chain" id="PRO_5001822346" description="Knottins-like domain-containing protein" evidence="7">
    <location>
        <begin position="30"/>
        <end position="117"/>
    </location>
</feature>
<evidence type="ECO:0000313" key="10">
    <source>
        <dbReference type="Proteomes" id="UP000029120"/>
    </source>
</evidence>
<dbReference type="Gramene" id="KFK32372">
    <property type="protein sequence ID" value="KFK32372"/>
    <property type="gene ID" value="AALP_AA6G232900"/>
</dbReference>
<accession>A0A087GR70</accession>
<evidence type="ECO:0000256" key="5">
    <source>
        <dbReference type="ARBA" id="ARBA00038027"/>
    </source>
</evidence>
<gene>
    <name evidence="9" type="ordered locus">AALP_Aa6g232900</name>
</gene>
<evidence type="ECO:0000256" key="3">
    <source>
        <dbReference type="ARBA" id="ARBA00022529"/>
    </source>
</evidence>
<dbReference type="GO" id="GO:0031640">
    <property type="term" value="P:killing of cells of another organism"/>
    <property type="evidence" value="ECO:0007669"/>
    <property type="project" value="UniProtKB-KW"/>
</dbReference>
<keyword evidence="3" id="KW-0929">Antimicrobial</keyword>
<proteinExistence type="inferred from homology"/>
<comment type="subcellular location">
    <subcellularLocation>
        <location evidence="1">Secreted</location>
    </subcellularLocation>
</comment>
<dbReference type="Proteomes" id="UP000029120">
    <property type="component" value="Chromosome 6"/>
</dbReference>